<dbReference type="RefSeq" id="WP_380911008.1">
    <property type="nucleotide sequence ID" value="NZ_JBHTLS010000122.1"/>
</dbReference>
<dbReference type="Proteomes" id="UP001597203">
    <property type="component" value="Unassembled WGS sequence"/>
</dbReference>
<dbReference type="Pfam" id="PF02685">
    <property type="entry name" value="Glucokinase"/>
    <property type="match status" value="2"/>
</dbReference>
<comment type="caution">
    <text evidence="4">The sequence shown here is derived from an EMBL/GenBank/DDBJ whole genome shotgun (WGS) entry which is preliminary data.</text>
</comment>
<sequence>MGQSSSAILACVGSEGVDFALPSAAPGEVHGLQHINANDCPTFTDALMRYASQARLSLRDTKLFMSIAGAVNGTTVRTTNGRWFISLSGLSAVTGGEPVILNDVAATAWATADRPRALPFGGPSDQTRSHKGRHAIISAWRGGLGAACVDRHDGFLKIVESEAGHTPFAVQDEDDWAMAKACIVRHGTASYEHILFDLMDGRTLHRPIAGHELDEKFAVLLGRYSAEVTLTFTAWDGIYLCGSVFDTVAKRSLSATFRAAFEGKGKLRQLLQQTPSQLFQLRNGSLSGLSILYSRTRTD</sequence>
<name>A0ABW3P1J5_9SPHN</name>
<organism evidence="4 5">
    <name type="scientific">Sphingobium olei</name>
    <dbReference type="NCBI Taxonomy" id="420955"/>
    <lineage>
        <taxon>Bacteria</taxon>
        <taxon>Pseudomonadati</taxon>
        <taxon>Pseudomonadota</taxon>
        <taxon>Alphaproteobacteria</taxon>
        <taxon>Sphingomonadales</taxon>
        <taxon>Sphingomonadaceae</taxon>
        <taxon>Sphingobium</taxon>
    </lineage>
</organism>
<dbReference type="Gene3D" id="3.40.367.20">
    <property type="match status" value="2"/>
</dbReference>
<dbReference type="SUPFAM" id="SSF53067">
    <property type="entry name" value="Actin-like ATPase domain"/>
    <property type="match status" value="1"/>
</dbReference>
<dbReference type="InterPro" id="IPR003836">
    <property type="entry name" value="Glucokinase"/>
</dbReference>
<evidence type="ECO:0000256" key="2">
    <source>
        <dbReference type="ARBA" id="ARBA00022777"/>
    </source>
</evidence>
<dbReference type="EMBL" id="JBHTLS010000122">
    <property type="protein sequence ID" value="MFD1105229.1"/>
    <property type="molecule type" value="Genomic_DNA"/>
</dbReference>
<reference evidence="5" key="1">
    <citation type="journal article" date="2019" name="Int. J. Syst. Evol. Microbiol.">
        <title>The Global Catalogue of Microorganisms (GCM) 10K type strain sequencing project: providing services to taxonomists for standard genome sequencing and annotation.</title>
        <authorList>
            <consortium name="The Broad Institute Genomics Platform"/>
            <consortium name="The Broad Institute Genome Sequencing Center for Infectious Disease"/>
            <person name="Wu L."/>
            <person name="Ma J."/>
        </authorList>
    </citation>
    <scope>NUCLEOTIDE SEQUENCE [LARGE SCALE GENOMIC DNA]</scope>
    <source>
        <strain evidence="5">CCUG 54329</strain>
    </source>
</reference>
<gene>
    <name evidence="4" type="ORF">ACFQ24_10165</name>
</gene>
<accession>A0ABW3P1J5</accession>
<proteinExistence type="inferred from homology"/>
<dbReference type="PANTHER" id="PTHR47690">
    <property type="entry name" value="GLUCOKINASE"/>
    <property type="match status" value="1"/>
</dbReference>
<evidence type="ECO:0000313" key="5">
    <source>
        <dbReference type="Proteomes" id="UP001597203"/>
    </source>
</evidence>
<evidence type="ECO:0000313" key="4">
    <source>
        <dbReference type="EMBL" id="MFD1105229.1"/>
    </source>
</evidence>
<keyword evidence="1" id="KW-0808">Transferase</keyword>
<keyword evidence="5" id="KW-1185">Reference proteome</keyword>
<evidence type="ECO:0000256" key="3">
    <source>
        <dbReference type="RuleBase" id="RU004046"/>
    </source>
</evidence>
<dbReference type="InterPro" id="IPR043129">
    <property type="entry name" value="ATPase_NBD"/>
</dbReference>
<keyword evidence="2" id="KW-0418">Kinase</keyword>
<dbReference type="InterPro" id="IPR050201">
    <property type="entry name" value="Bacterial_glucokinase"/>
</dbReference>
<evidence type="ECO:0000256" key="1">
    <source>
        <dbReference type="ARBA" id="ARBA00022679"/>
    </source>
</evidence>
<protein>
    <submittedName>
        <fullName evidence="4">Glucokinase</fullName>
    </submittedName>
</protein>
<dbReference type="PANTHER" id="PTHR47690:SF1">
    <property type="entry name" value="GLUCOKINASE"/>
    <property type="match status" value="1"/>
</dbReference>
<comment type="similarity">
    <text evidence="3">Belongs to the bacterial glucokinase family.</text>
</comment>
<dbReference type="Gene3D" id="3.30.420.40">
    <property type="match status" value="1"/>
</dbReference>